<proteinExistence type="predicted"/>
<dbReference type="Proteomes" id="UP000184016">
    <property type="component" value="Unassembled WGS sequence"/>
</dbReference>
<dbReference type="EMBL" id="FRAF01000032">
    <property type="protein sequence ID" value="SHL01286.1"/>
    <property type="molecule type" value="Genomic_DNA"/>
</dbReference>
<sequence>MRIADAHADVLYQLRNASSTYAEASFLQAGYQDSLKAGVSLQVFALFAHPQLSPGEQLRQVLEDIGRYQRTMINTGYVQPIFYREDLFSSVQPVYSGILSLEGAACLYDSPEILQALFSLGVRGVGLTWNGANSLADGCREERNAGLTRAGKQIVSMMEELQMWIDIAHLADAGVFDVFSITNGIVMASHANLRKIHEHPRNLTDDTVREIVRRDGWLGLTFEASFVAKSEAGLEDFMRHVDHALSLGCERHLGFGSDFDGTSHALQGLATVSDYPKLAERLDKEYGRELAEKILYGNFLDFLSRQLPSRKTEFASIH</sequence>
<dbReference type="InterPro" id="IPR032466">
    <property type="entry name" value="Metal_Hydrolase"/>
</dbReference>
<dbReference type="InterPro" id="IPR008257">
    <property type="entry name" value="Pept_M19"/>
</dbReference>
<dbReference type="AlphaFoldDB" id="A0A1M6X5U6"/>
<accession>A0A1M6X5U6</accession>
<dbReference type="OrthoDB" id="9804920at2"/>
<dbReference type="GO" id="GO:0070573">
    <property type="term" value="F:metallodipeptidase activity"/>
    <property type="evidence" value="ECO:0007669"/>
    <property type="project" value="InterPro"/>
</dbReference>
<dbReference type="Pfam" id="PF01244">
    <property type="entry name" value="Peptidase_M19"/>
    <property type="match status" value="1"/>
</dbReference>
<dbReference type="GO" id="GO:0006508">
    <property type="term" value="P:proteolysis"/>
    <property type="evidence" value="ECO:0007669"/>
    <property type="project" value="InterPro"/>
</dbReference>
<gene>
    <name evidence="1" type="ORF">SAMN05443507_1325</name>
</gene>
<dbReference type="RefSeq" id="WP_072875206.1">
    <property type="nucleotide sequence ID" value="NZ_FRAF01000032.1"/>
</dbReference>
<dbReference type="PROSITE" id="PS51365">
    <property type="entry name" value="RENAL_DIPEPTIDASE_2"/>
    <property type="match status" value="1"/>
</dbReference>
<dbReference type="Gene3D" id="3.20.20.140">
    <property type="entry name" value="Metal-dependent hydrolases"/>
    <property type="match status" value="1"/>
</dbReference>
<dbReference type="SUPFAM" id="SSF51556">
    <property type="entry name" value="Metallo-dependent hydrolases"/>
    <property type="match status" value="1"/>
</dbReference>
<evidence type="ECO:0000313" key="1">
    <source>
        <dbReference type="EMBL" id="SHL01286.1"/>
    </source>
</evidence>
<reference evidence="2" key="1">
    <citation type="submission" date="2016-11" db="EMBL/GenBank/DDBJ databases">
        <authorList>
            <person name="Varghese N."/>
            <person name="Submissions S."/>
        </authorList>
    </citation>
    <scope>NUCLEOTIDE SEQUENCE [LARGE SCALE GENOMIC DNA]</scope>
    <source>
        <strain evidence="2">USBA-503</strain>
    </source>
</reference>
<dbReference type="PANTHER" id="PTHR10443:SF12">
    <property type="entry name" value="DIPEPTIDASE"/>
    <property type="match status" value="1"/>
</dbReference>
<organism evidence="1 2">
    <name type="scientific">Alicyclobacillus tolerans</name>
    <dbReference type="NCBI Taxonomy" id="90970"/>
    <lineage>
        <taxon>Bacteria</taxon>
        <taxon>Bacillati</taxon>
        <taxon>Bacillota</taxon>
        <taxon>Bacilli</taxon>
        <taxon>Bacillales</taxon>
        <taxon>Alicyclobacillaceae</taxon>
        <taxon>Alicyclobacillus</taxon>
    </lineage>
</organism>
<dbReference type="PANTHER" id="PTHR10443">
    <property type="entry name" value="MICROSOMAL DIPEPTIDASE"/>
    <property type="match status" value="1"/>
</dbReference>
<dbReference type="STRING" id="1830138.SAMN05443507_1325"/>
<keyword evidence="2" id="KW-1185">Reference proteome</keyword>
<protein>
    <submittedName>
        <fullName evidence="1">Membrane dipeptidase</fullName>
    </submittedName>
</protein>
<name>A0A1M6X5U6_9BACL</name>
<evidence type="ECO:0000313" key="2">
    <source>
        <dbReference type="Proteomes" id="UP000184016"/>
    </source>
</evidence>